<accession>A0A1G7ZX83</accession>
<dbReference type="RefSeq" id="WP_176844465.1">
    <property type="nucleotide sequence ID" value="NZ_FNCG01000007.1"/>
</dbReference>
<dbReference type="AlphaFoldDB" id="A0A1G7ZX83"/>
<sequence length="57" mass="6347">MEKFALTLQSQPDIDERLAGRLVPYEYEILNEIAAAIHSGSLETLQWFAVLAIASGR</sequence>
<keyword evidence="2" id="KW-1185">Reference proteome</keyword>
<reference evidence="2" key="1">
    <citation type="submission" date="2016-10" db="EMBL/GenBank/DDBJ databases">
        <authorList>
            <person name="Varghese N."/>
            <person name="Submissions S."/>
        </authorList>
    </citation>
    <scope>NUCLEOTIDE SEQUENCE [LARGE SCALE GENOMIC DNA]</scope>
    <source>
        <strain evidence="2">Gh-67</strain>
    </source>
</reference>
<dbReference type="EMBL" id="FNCG01000007">
    <property type="protein sequence ID" value="SDH13298.1"/>
    <property type="molecule type" value="Genomic_DNA"/>
</dbReference>
<protein>
    <submittedName>
        <fullName evidence="1">Uncharacterized protein</fullName>
    </submittedName>
</protein>
<evidence type="ECO:0000313" key="2">
    <source>
        <dbReference type="Proteomes" id="UP000199705"/>
    </source>
</evidence>
<dbReference type="STRING" id="551996.SAMN05192573_10727"/>
<organism evidence="1 2">
    <name type="scientific">Mucilaginibacter gossypii</name>
    <dbReference type="NCBI Taxonomy" id="551996"/>
    <lineage>
        <taxon>Bacteria</taxon>
        <taxon>Pseudomonadati</taxon>
        <taxon>Bacteroidota</taxon>
        <taxon>Sphingobacteriia</taxon>
        <taxon>Sphingobacteriales</taxon>
        <taxon>Sphingobacteriaceae</taxon>
        <taxon>Mucilaginibacter</taxon>
    </lineage>
</organism>
<name>A0A1G7ZX83_9SPHI</name>
<gene>
    <name evidence="1" type="ORF">SAMN05192573_10727</name>
</gene>
<proteinExistence type="predicted"/>
<evidence type="ECO:0000313" key="1">
    <source>
        <dbReference type="EMBL" id="SDH13298.1"/>
    </source>
</evidence>
<dbReference type="Proteomes" id="UP000199705">
    <property type="component" value="Unassembled WGS sequence"/>
</dbReference>